<dbReference type="Gene3D" id="3.30.450.20">
    <property type="entry name" value="PAS domain"/>
    <property type="match status" value="1"/>
</dbReference>
<dbReference type="Proteomes" id="UP000262257">
    <property type="component" value="Unassembled WGS sequence"/>
</dbReference>
<dbReference type="Pfam" id="PF22673">
    <property type="entry name" value="MCP-like_PDC_1"/>
    <property type="match status" value="1"/>
</dbReference>
<proteinExistence type="predicted"/>
<reference evidence="1 2" key="1">
    <citation type="journal article" date="2018" name="Nat. Biotechnol.">
        <title>A standardized bacterial taxonomy based on genome phylogeny substantially revises the tree of life.</title>
        <authorList>
            <person name="Parks D.H."/>
            <person name="Chuvochina M."/>
            <person name="Waite D.W."/>
            <person name="Rinke C."/>
            <person name="Skarshewski A."/>
            <person name="Chaumeil P.A."/>
            <person name="Hugenholtz P."/>
        </authorList>
    </citation>
    <scope>NUCLEOTIDE SEQUENCE [LARGE SCALE GENOMIC DNA]</scope>
    <source>
        <strain evidence="1">UBA10045</strain>
    </source>
</reference>
<evidence type="ECO:0000313" key="1">
    <source>
        <dbReference type="EMBL" id="HCM30883.1"/>
    </source>
</evidence>
<organism evidence="1 2">
    <name type="scientific">Acinetobacter radioresistens</name>
    <dbReference type="NCBI Taxonomy" id="40216"/>
    <lineage>
        <taxon>Bacteria</taxon>
        <taxon>Pseudomonadati</taxon>
        <taxon>Pseudomonadota</taxon>
        <taxon>Gammaproteobacteria</taxon>
        <taxon>Moraxellales</taxon>
        <taxon>Moraxellaceae</taxon>
        <taxon>Acinetobacter</taxon>
    </lineage>
</organism>
<comment type="caution">
    <text evidence="1">The sequence shown here is derived from an EMBL/GenBank/DDBJ whole genome shotgun (WGS) entry which is preliminary data.</text>
</comment>
<gene>
    <name evidence="1" type="ORF">DIC32_04010</name>
</gene>
<dbReference type="CDD" id="cd12913">
    <property type="entry name" value="PDC1_MCP_like"/>
    <property type="match status" value="1"/>
</dbReference>
<accession>A0A2T1IY28</accession>
<dbReference type="RefSeq" id="WP_005026664.1">
    <property type="nucleotide sequence ID" value="NZ_CP027365.1"/>
</dbReference>
<evidence type="ECO:0000313" key="2">
    <source>
        <dbReference type="Proteomes" id="UP000262257"/>
    </source>
</evidence>
<keyword evidence="1" id="KW-0808">Transferase</keyword>
<keyword evidence="1" id="KW-0418">Kinase</keyword>
<dbReference type="GO" id="GO:0016301">
    <property type="term" value="F:kinase activity"/>
    <property type="evidence" value="ECO:0007669"/>
    <property type="project" value="UniProtKB-KW"/>
</dbReference>
<dbReference type="STRING" id="40216.GCA_001917365_00964"/>
<dbReference type="EMBL" id="DPXL01000054">
    <property type="protein sequence ID" value="HCM30883.1"/>
    <property type="molecule type" value="Genomic_DNA"/>
</dbReference>
<dbReference type="AlphaFoldDB" id="A0A2T1IY28"/>
<sequence>MKTELYIEQLQMLLEQVISETTSTAQQLAQQTSHILSRRMIDPGRGIKLSTEERQALQYEIKAALGKSTYTHGIGFAGYTPENQEEKDYWTLEWWFKKGDELQQAKLENYQNAQRFLDFRSFDWFQQPACSKQPYIQGPYVDYICNGAYTITTAYPVMVQSQFVGVIAIDLLVSSLEKVFLPGLRKIKQAAVIINDTARVITSNTKGFRTGTLVRHTPMASTIVRSSQPLQLLVL</sequence>
<name>A0A2T1IY28_ACIRA</name>
<protein>
    <submittedName>
        <fullName evidence="1">Histidine kinase</fullName>
    </submittedName>
</protein>